<evidence type="ECO:0000313" key="2">
    <source>
        <dbReference type="EMBL" id="KAJ8905781.1"/>
    </source>
</evidence>
<name>A0AAV8UT98_9RHOD</name>
<dbReference type="InterPro" id="IPR001810">
    <property type="entry name" value="F-box_dom"/>
</dbReference>
<proteinExistence type="predicted"/>
<dbReference type="Pfam" id="PF00646">
    <property type="entry name" value="F-box"/>
    <property type="match status" value="1"/>
</dbReference>
<feature type="domain" description="F-box" evidence="1">
    <location>
        <begin position="74"/>
        <end position="112"/>
    </location>
</feature>
<reference evidence="2 3" key="1">
    <citation type="journal article" date="2023" name="Nat. Commun.">
        <title>Origin of minicircular mitochondrial genomes in red algae.</title>
        <authorList>
            <person name="Lee Y."/>
            <person name="Cho C.H."/>
            <person name="Lee Y.M."/>
            <person name="Park S.I."/>
            <person name="Yang J.H."/>
            <person name="West J.A."/>
            <person name="Bhattacharya D."/>
            <person name="Yoon H.S."/>
        </authorList>
    </citation>
    <scope>NUCLEOTIDE SEQUENCE [LARGE SCALE GENOMIC DNA]</scope>
    <source>
        <strain evidence="2 3">CCMP1338</strain>
        <tissue evidence="2">Whole cell</tissue>
    </source>
</reference>
<dbReference type="Proteomes" id="UP001157974">
    <property type="component" value="Unassembled WGS sequence"/>
</dbReference>
<dbReference type="AlphaFoldDB" id="A0AAV8UT98"/>
<organism evidence="2 3">
    <name type="scientific">Rhodosorus marinus</name>
    <dbReference type="NCBI Taxonomy" id="101924"/>
    <lineage>
        <taxon>Eukaryota</taxon>
        <taxon>Rhodophyta</taxon>
        <taxon>Stylonematophyceae</taxon>
        <taxon>Stylonematales</taxon>
        <taxon>Stylonemataceae</taxon>
        <taxon>Rhodosorus</taxon>
    </lineage>
</organism>
<gene>
    <name evidence="2" type="ORF">NDN08_002286</name>
</gene>
<dbReference type="SUPFAM" id="SSF81383">
    <property type="entry name" value="F-box domain"/>
    <property type="match status" value="1"/>
</dbReference>
<sequence length="113" mass="13380">MTEERETERELDLDSLPGDLVESIVSHLDRESLERVREAIPSWRRDIEHYERLAGSSSSRREAQDERMLDLEAIPADIMKLIYQRLDERTAARAARLTPTWRELARNSRPHRR</sequence>
<evidence type="ECO:0000313" key="3">
    <source>
        <dbReference type="Proteomes" id="UP001157974"/>
    </source>
</evidence>
<keyword evidence="3" id="KW-1185">Reference proteome</keyword>
<evidence type="ECO:0000259" key="1">
    <source>
        <dbReference type="Pfam" id="PF00646"/>
    </source>
</evidence>
<accession>A0AAV8UT98</accession>
<protein>
    <recommendedName>
        <fullName evidence="1">F-box domain-containing protein</fullName>
    </recommendedName>
</protein>
<dbReference type="InterPro" id="IPR036047">
    <property type="entry name" value="F-box-like_dom_sf"/>
</dbReference>
<comment type="caution">
    <text evidence="2">The sequence shown here is derived from an EMBL/GenBank/DDBJ whole genome shotgun (WGS) entry which is preliminary data.</text>
</comment>
<dbReference type="EMBL" id="JAMWBK010000004">
    <property type="protein sequence ID" value="KAJ8905781.1"/>
    <property type="molecule type" value="Genomic_DNA"/>
</dbReference>